<dbReference type="AlphaFoldDB" id="A0AA38UAU2"/>
<feature type="region of interest" description="Disordered" evidence="1">
    <location>
        <begin position="1"/>
        <end position="57"/>
    </location>
</feature>
<evidence type="ECO:0000313" key="2">
    <source>
        <dbReference type="EMBL" id="KAJ3835666.1"/>
    </source>
</evidence>
<evidence type="ECO:0008006" key="4">
    <source>
        <dbReference type="Google" id="ProtNLM"/>
    </source>
</evidence>
<feature type="compositionally biased region" description="Basic residues" evidence="1">
    <location>
        <begin position="288"/>
        <end position="298"/>
    </location>
</feature>
<feature type="region of interest" description="Disordered" evidence="1">
    <location>
        <begin position="210"/>
        <end position="236"/>
    </location>
</feature>
<feature type="region of interest" description="Disordered" evidence="1">
    <location>
        <begin position="605"/>
        <end position="646"/>
    </location>
</feature>
<feature type="region of interest" description="Disordered" evidence="1">
    <location>
        <begin position="72"/>
        <end position="103"/>
    </location>
</feature>
<gene>
    <name evidence="2" type="ORF">F5878DRAFT_299159</name>
</gene>
<evidence type="ECO:0000256" key="1">
    <source>
        <dbReference type="SAM" id="MobiDB-lite"/>
    </source>
</evidence>
<feature type="region of interest" description="Disordered" evidence="1">
    <location>
        <begin position="413"/>
        <end position="451"/>
    </location>
</feature>
<dbReference type="Proteomes" id="UP001163846">
    <property type="component" value="Unassembled WGS sequence"/>
</dbReference>
<feature type="compositionally biased region" description="Polar residues" evidence="1">
    <location>
        <begin position="752"/>
        <end position="761"/>
    </location>
</feature>
<protein>
    <recommendedName>
        <fullName evidence="4">PWWP domain-containing protein</fullName>
    </recommendedName>
</protein>
<reference evidence="2" key="1">
    <citation type="submission" date="2022-08" db="EMBL/GenBank/DDBJ databases">
        <authorList>
            <consortium name="DOE Joint Genome Institute"/>
            <person name="Min B."/>
            <person name="Riley R."/>
            <person name="Sierra-Patev S."/>
            <person name="Naranjo-Ortiz M."/>
            <person name="Looney B."/>
            <person name="Konkel Z."/>
            <person name="Slot J.C."/>
            <person name="Sakamoto Y."/>
            <person name="Steenwyk J.L."/>
            <person name="Rokas A."/>
            <person name="Carro J."/>
            <person name="Camarero S."/>
            <person name="Ferreira P."/>
            <person name="Molpeceres G."/>
            <person name="Ruiz-Duenas F.J."/>
            <person name="Serrano A."/>
            <person name="Henrissat B."/>
            <person name="Drula E."/>
            <person name="Hughes K.W."/>
            <person name="Mata J.L."/>
            <person name="Ishikawa N.K."/>
            <person name="Vargas-Isla R."/>
            <person name="Ushijima S."/>
            <person name="Smith C.A."/>
            <person name="Ahrendt S."/>
            <person name="Andreopoulos W."/>
            <person name="He G."/>
            <person name="Labutti K."/>
            <person name="Lipzen A."/>
            <person name="Ng V."/>
            <person name="Sandor L."/>
            <person name="Barry K."/>
            <person name="Martinez A.T."/>
            <person name="Xiao Y."/>
            <person name="Gibbons J.G."/>
            <person name="Terashima K."/>
            <person name="Hibbett D.S."/>
            <person name="Grigoriev I.V."/>
        </authorList>
    </citation>
    <scope>NUCLEOTIDE SEQUENCE</scope>
    <source>
        <strain evidence="2">TFB9207</strain>
    </source>
</reference>
<feature type="compositionally biased region" description="Basic residues" evidence="1">
    <location>
        <begin position="762"/>
        <end position="773"/>
    </location>
</feature>
<feature type="region of interest" description="Disordered" evidence="1">
    <location>
        <begin position="276"/>
        <end position="320"/>
    </location>
</feature>
<feature type="region of interest" description="Disordered" evidence="1">
    <location>
        <begin position="743"/>
        <end position="773"/>
    </location>
</feature>
<name>A0AA38UAU2_9AGAR</name>
<feature type="compositionally biased region" description="Low complexity" evidence="1">
    <location>
        <begin position="442"/>
        <end position="451"/>
    </location>
</feature>
<dbReference type="EMBL" id="MU806389">
    <property type="protein sequence ID" value="KAJ3835666.1"/>
    <property type="molecule type" value="Genomic_DNA"/>
</dbReference>
<feature type="region of interest" description="Disordered" evidence="1">
    <location>
        <begin position="540"/>
        <end position="576"/>
    </location>
</feature>
<evidence type="ECO:0000313" key="3">
    <source>
        <dbReference type="Proteomes" id="UP001163846"/>
    </source>
</evidence>
<comment type="caution">
    <text evidence="2">The sequence shown here is derived from an EMBL/GenBank/DDBJ whole genome shotgun (WGS) entry which is preliminary data.</text>
</comment>
<sequence length="773" mass="84811">MKGQRPLQAEYLGSASATTARDTASKDLFGGAGVRKGSSPGKYGTKKKAALDSTPSRSTLYRSRNLKAIQIETPDASIGTSSRKRPLTPSDDDSDIEIISPLTPLTPTTRPKLNLSKARDGEHWSIENLGDFVWVHVNRAGQVFDAKDDPEDGDVYMWWPAKVLSLGLAKGEITVRPYGTFPASSTTIICINNPSVNNIRSLADSFGRPRFDSPSASRSITSVHESPKKKQKHDLSTANADWQAAVCEILRDKEDEDDGLPPIEFALSAASRFASASASQSTVTSPKKTAKMPGKPKTKSFSDDNGEFGESGALVGNDSDWDPSEADDMLDIPGELVLARDRPDKKVAHWPAKLLAYIPPAKAHGKARRKEPRYRILFLDDTQQDVPRSWFYACHEREFGTCEMGKFLSGHVDNPEDSAEDSKHVTKSSTTTFPSRGRDPNRSPSRSPIPLSSLSGAFNDLSIHSQLSYLKPVLRAILDDNYAPAKERHDKFMKGGQARAGLGASAGLRGTIPPSDVDALQHHLSDWCFRNEARSFDPAGHAVSSHTFHKQDARRPLKNTENTDATSDPMPVRPSFLNACSPTEDIQRDGEGVGMISMKDSISESLNSPALTDEDSRASPPAFPPTSSTVSLLSEDDDQASRTDSLTTKTTDVSVISERQKGCSSYENLTELQKINYCLNVLLPEAVLQLLLWRNGHRTSIELLSDVEEAQLHEKAEKLAQETDWVFDVVRLREMKARQAKKQAATVVTAKGQDNTPTRTSSRGRRLPARYQN</sequence>
<accession>A0AA38UAU2</accession>
<keyword evidence="3" id="KW-1185">Reference proteome</keyword>
<feature type="compositionally biased region" description="Polar residues" evidence="1">
    <location>
        <begin position="214"/>
        <end position="224"/>
    </location>
</feature>
<proteinExistence type="predicted"/>
<organism evidence="2 3">
    <name type="scientific">Lentinula raphanica</name>
    <dbReference type="NCBI Taxonomy" id="153919"/>
    <lineage>
        <taxon>Eukaryota</taxon>
        <taxon>Fungi</taxon>
        <taxon>Dikarya</taxon>
        <taxon>Basidiomycota</taxon>
        <taxon>Agaricomycotina</taxon>
        <taxon>Agaricomycetes</taxon>
        <taxon>Agaricomycetidae</taxon>
        <taxon>Agaricales</taxon>
        <taxon>Marasmiineae</taxon>
        <taxon>Omphalotaceae</taxon>
        <taxon>Lentinula</taxon>
    </lineage>
</organism>